<keyword evidence="2" id="KW-0808">Transferase</keyword>
<dbReference type="InterPro" id="IPR045049">
    <property type="entry name" value="Pcy1-like"/>
</dbReference>
<feature type="non-terminal residue" evidence="2">
    <location>
        <position position="1"/>
    </location>
</feature>
<dbReference type="PANTHER" id="PTHR10739:SF56">
    <property type="entry name" value="CHOLINE-PHOSPHATE CYTIDYLYLTRANSFERASE 1"/>
    <property type="match status" value="1"/>
</dbReference>
<name>A0A371HHE5_MUCPR</name>
<dbReference type="GO" id="GO:0004105">
    <property type="term" value="F:choline-phosphate cytidylyltransferase activity"/>
    <property type="evidence" value="ECO:0007669"/>
    <property type="project" value="InterPro"/>
</dbReference>
<protein>
    <submittedName>
        <fullName evidence="2">Choline-phosphate cytidylyltransferase 2</fullName>
    </submittedName>
</protein>
<dbReference type="GO" id="GO:0031210">
    <property type="term" value="F:phosphatidylcholine binding"/>
    <property type="evidence" value="ECO:0007669"/>
    <property type="project" value="TreeGrafter"/>
</dbReference>
<organism evidence="2 3">
    <name type="scientific">Mucuna pruriens</name>
    <name type="common">Velvet bean</name>
    <name type="synonym">Dolichos pruriens</name>
    <dbReference type="NCBI Taxonomy" id="157652"/>
    <lineage>
        <taxon>Eukaryota</taxon>
        <taxon>Viridiplantae</taxon>
        <taxon>Streptophyta</taxon>
        <taxon>Embryophyta</taxon>
        <taxon>Tracheophyta</taxon>
        <taxon>Spermatophyta</taxon>
        <taxon>Magnoliopsida</taxon>
        <taxon>eudicotyledons</taxon>
        <taxon>Gunneridae</taxon>
        <taxon>Pentapetalae</taxon>
        <taxon>rosids</taxon>
        <taxon>fabids</taxon>
        <taxon>Fabales</taxon>
        <taxon>Fabaceae</taxon>
        <taxon>Papilionoideae</taxon>
        <taxon>50 kb inversion clade</taxon>
        <taxon>NPAAA clade</taxon>
        <taxon>indigoferoid/millettioid clade</taxon>
        <taxon>Phaseoleae</taxon>
        <taxon>Mucuna</taxon>
    </lineage>
</organism>
<dbReference type="EMBL" id="QJKJ01002590">
    <property type="protein sequence ID" value="RDY02179.1"/>
    <property type="molecule type" value="Genomic_DNA"/>
</dbReference>
<feature type="compositionally biased region" description="Acidic residues" evidence="1">
    <location>
        <begin position="111"/>
        <end position="125"/>
    </location>
</feature>
<evidence type="ECO:0000313" key="2">
    <source>
        <dbReference type="EMBL" id="RDY02179.1"/>
    </source>
</evidence>
<proteinExistence type="predicted"/>
<keyword evidence="3" id="KW-1185">Reference proteome</keyword>
<gene>
    <name evidence="2" type="primary">CCT2</name>
    <name evidence="2" type="ORF">CR513_14403</name>
</gene>
<reference evidence="2" key="1">
    <citation type="submission" date="2018-05" db="EMBL/GenBank/DDBJ databases">
        <title>Draft genome of Mucuna pruriens seed.</title>
        <authorList>
            <person name="Nnadi N.E."/>
            <person name="Vos R."/>
            <person name="Hasami M.H."/>
            <person name="Devisetty U.K."/>
            <person name="Aguiy J.C."/>
        </authorList>
    </citation>
    <scope>NUCLEOTIDE SEQUENCE [LARGE SCALE GENOMIC DNA]</scope>
    <source>
        <strain evidence="2">JCA_2017</strain>
    </source>
</reference>
<dbReference type="PANTHER" id="PTHR10739">
    <property type="entry name" value="CYTIDYLYLTRANSFERASE"/>
    <property type="match status" value="1"/>
</dbReference>
<dbReference type="Proteomes" id="UP000257109">
    <property type="component" value="Unassembled WGS sequence"/>
</dbReference>
<feature type="region of interest" description="Disordered" evidence="1">
    <location>
        <begin position="89"/>
        <end position="125"/>
    </location>
</feature>
<dbReference type="AlphaFoldDB" id="A0A371HHE5"/>
<accession>A0A371HHE5</accession>
<evidence type="ECO:0000256" key="1">
    <source>
        <dbReference type="SAM" id="MobiDB-lite"/>
    </source>
</evidence>
<keyword evidence="2" id="KW-0548">Nucleotidyltransferase</keyword>
<comment type="caution">
    <text evidence="2">The sequence shown here is derived from an EMBL/GenBank/DDBJ whole genome shotgun (WGS) entry which is preliminary data.</text>
</comment>
<dbReference type="STRING" id="157652.A0A371HHE5"/>
<sequence length="151" mass="17630">RLSRYSLSRYPSSGVGRSAPLSGINYYALDICYWFLDSMIQIVAKTAGMHRNEWVENADRWVAGFLEMFEEGCHKMGTAIRDRIQEKLRGQQTGDGSYLLTNGKDDKDHDGDDDEEYYYDEENDSDEEYFEEYYDDDELNPQNKGKDENNK</sequence>
<evidence type="ECO:0000313" key="3">
    <source>
        <dbReference type="Proteomes" id="UP000257109"/>
    </source>
</evidence>
<dbReference type="OrthoDB" id="17102at2759"/>